<dbReference type="Pfam" id="PF03129">
    <property type="entry name" value="HGTP_anticodon"/>
    <property type="match status" value="1"/>
</dbReference>
<dbReference type="InterPro" id="IPR002320">
    <property type="entry name" value="Thr-tRNA-ligase_IIa"/>
</dbReference>
<dbReference type="SUPFAM" id="SSF55681">
    <property type="entry name" value="Class II aaRS and biotin synthetases"/>
    <property type="match status" value="1"/>
</dbReference>
<keyword evidence="5" id="KW-0648">Protein biosynthesis</keyword>
<evidence type="ECO:0000256" key="2">
    <source>
        <dbReference type="ARBA" id="ARBA00022598"/>
    </source>
</evidence>
<keyword evidence="1" id="KW-0963">Cytoplasm</keyword>
<dbReference type="GO" id="GO:0004829">
    <property type="term" value="F:threonine-tRNA ligase activity"/>
    <property type="evidence" value="ECO:0007669"/>
    <property type="project" value="UniProtKB-EC"/>
</dbReference>
<evidence type="ECO:0000256" key="5">
    <source>
        <dbReference type="ARBA" id="ARBA00022917"/>
    </source>
</evidence>
<evidence type="ECO:0000256" key="3">
    <source>
        <dbReference type="ARBA" id="ARBA00022741"/>
    </source>
</evidence>
<sequence>MGENNERQVPVMIHRAILGSLERFIGILTEEFAGFFPTWIAPVQVVVMNITDSQAEYVNELTRKLQNAGIRVKADLRNEKIGFKIREHTLRRVPYMLVCGDKEVEAGKVAVRTRRGKDLGSMDVNEVIEKLQQEIRSRSLQQLEE</sequence>
<dbReference type="InterPro" id="IPR004154">
    <property type="entry name" value="Anticodon-bd"/>
</dbReference>
<feature type="domain" description="Anticodon-binding" evidence="7">
    <location>
        <begin position="44"/>
        <end position="133"/>
    </location>
</feature>
<dbReference type="GO" id="GO:0006435">
    <property type="term" value="P:threonyl-tRNA aminoacylation"/>
    <property type="evidence" value="ECO:0007669"/>
    <property type="project" value="InterPro"/>
</dbReference>
<protein>
    <submittedName>
        <fullName evidence="8">Threonyl-tRNA synthetase</fullName>
        <ecNumber evidence="8">6.1.1.3</ecNumber>
    </submittedName>
</protein>
<dbReference type="SUPFAM" id="SSF52954">
    <property type="entry name" value="Class II aaRS ABD-related"/>
    <property type="match status" value="1"/>
</dbReference>
<organism evidence="8 9">
    <name type="scientific">Klebsiella pneumoniae</name>
    <dbReference type="NCBI Taxonomy" id="573"/>
    <lineage>
        <taxon>Bacteria</taxon>
        <taxon>Pseudomonadati</taxon>
        <taxon>Pseudomonadota</taxon>
        <taxon>Gammaproteobacteria</taxon>
        <taxon>Enterobacterales</taxon>
        <taxon>Enterobacteriaceae</taxon>
        <taxon>Klebsiella/Raoultella group</taxon>
        <taxon>Klebsiella</taxon>
        <taxon>Klebsiella pneumoniae complex</taxon>
    </lineage>
</organism>
<evidence type="ECO:0000313" key="8">
    <source>
        <dbReference type="EMBL" id="SQC12554.1"/>
    </source>
</evidence>
<keyword evidence="2 8" id="KW-0436">Ligase</keyword>
<name>A0A2X3CJG6_KLEPN</name>
<evidence type="ECO:0000256" key="6">
    <source>
        <dbReference type="ARBA" id="ARBA00023146"/>
    </source>
</evidence>
<dbReference type="EMBL" id="UAWN01000006">
    <property type="protein sequence ID" value="SQC12554.1"/>
    <property type="molecule type" value="Genomic_DNA"/>
</dbReference>
<evidence type="ECO:0000256" key="1">
    <source>
        <dbReference type="ARBA" id="ARBA00022490"/>
    </source>
</evidence>
<reference evidence="8 9" key="1">
    <citation type="submission" date="2018-06" db="EMBL/GenBank/DDBJ databases">
        <authorList>
            <consortium name="Pathogen Informatics"/>
            <person name="Doyle S."/>
        </authorList>
    </citation>
    <scope>NUCLEOTIDE SEQUENCE [LARGE SCALE GENOMIC DNA]</scope>
    <source>
        <strain evidence="8 9">NCTC9128</strain>
    </source>
</reference>
<dbReference type="InterPro" id="IPR036621">
    <property type="entry name" value="Anticodon-bd_dom_sf"/>
</dbReference>
<evidence type="ECO:0000256" key="4">
    <source>
        <dbReference type="ARBA" id="ARBA00022840"/>
    </source>
</evidence>
<dbReference type="PANTHER" id="PTHR11451:SF44">
    <property type="entry name" value="THREONINE--TRNA LIGASE, CHLOROPLASTIC_MITOCHONDRIAL 2"/>
    <property type="match status" value="1"/>
</dbReference>
<dbReference type="PANTHER" id="PTHR11451">
    <property type="entry name" value="THREONINE-TRNA LIGASE"/>
    <property type="match status" value="1"/>
</dbReference>
<dbReference type="FunFam" id="3.40.50.800:FF:000001">
    <property type="entry name" value="Threonine--tRNA ligase"/>
    <property type="match status" value="1"/>
</dbReference>
<proteinExistence type="predicted"/>
<dbReference type="EC" id="6.1.1.3" evidence="8"/>
<dbReference type="Gene3D" id="3.40.50.800">
    <property type="entry name" value="Anticodon-binding domain"/>
    <property type="match status" value="1"/>
</dbReference>
<dbReference type="CDD" id="cd00860">
    <property type="entry name" value="ThrRS_anticodon"/>
    <property type="match status" value="1"/>
</dbReference>
<dbReference type="InterPro" id="IPR047246">
    <property type="entry name" value="ThrRS_anticodon"/>
</dbReference>
<dbReference type="InterPro" id="IPR045864">
    <property type="entry name" value="aa-tRNA-synth_II/BPL/LPL"/>
</dbReference>
<dbReference type="Gene3D" id="3.30.930.10">
    <property type="entry name" value="Bira Bifunctional Protein, Domain 2"/>
    <property type="match status" value="1"/>
</dbReference>
<keyword evidence="4" id="KW-0067">ATP-binding</keyword>
<keyword evidence="3" id="KW-0547">Nucleotide-binding</keyword>
<accession>A0A2X3CJG6</accession>
<evidence type="ECO:0000259" key="7">
    <source>
        <dbReference type="Pfam" id="PF03129"/>
    </source>
</evidence>
<dbReference type="GO" id="GO:0005524">
    <property type="term" value="F:ATP binding"/>
    <property type="evidence" value="ECO:0007669"/>
    <property type="project" value="UniProtKB-KW"/>
</dbReference>
<dbReference type="Proteomes" id="UP000251088">
    <property type="component" value="Unassembled WGS sequence"/>
</dbReference>
<dbReference type="GO" id="GO:0005829">
    <property type="term" value="C:cytosol"/>
    <property type="evidence" value="ECO:0007669"/>
    <property type="project" value="TreeGrafter"/>
</dbReference>
<gene>
    <name evidence="8" type="primary">thrS_3</name>
    <name evidence="8" type="ORF">NCTC9128_01775</name>
</gene>
<dbReference type="AlphaFoldDB" id="A0A2X3CJG6"/>
<keyword evidence="6 8" id="KW-0030">Aminoacyl-tRNA synthetase</keyword>
<dbReference type="PRINTS" id="PR01047">
    <property type="entry name" value="TRNASYNTHTHR"/>
</dbReference>
<evidence type="ECO:0000313" key="9">
    <source>
        <dbReference type="Proteomes" id="UP000251088"/>
    </source>
</evidence>